<dbReference type="Proteomes" id="UP000243015">
    <property type="component" value="Unassembled WGS sequence"/>
</dbReference>
<dbReference type="InterPro" id="IPR040347">
    <property type="entry name" value="YBP1/2"/>
</dbReference>
<name>A0A178EXN8_TRIRU</name>
<dbReference type="VEuPathDB" id="FungiDB:TERG_05300"/>
<sequence length="700" mass="77970">MSGRVKTVAEILGKRDPPYTPAEHLNTLSGLELLLKRRNLSHNRTDHRGTRATTHQLNSMAQPTEASDPLIAALPPATDYLTYLTLVEYQLTPARLPVLHQVLQDETLTINIGWDLVNILIPLLPHSRECLDDIARLGNPREVILRVSEALMKLQATEDDSLESEDEDANKQASDQRHLPLHIVQFNCLLSMLSTLHSRIKTKYTSRFVATSLHAVLEAYSEFPTTETTAAILELLRDLSGGKRPPLPPRCPSEQALNRSTGDKAPDPEADEHAEGDSTDEATEGKLTQRLLQFGLIETLKTYLLQCVDEPGPAGMQWAIRVQEKLDTPRADVVIPTCIDQFHNVEYLRERDTTLGKIVALSRDFGLETDMLQKIIFKGESDLPPPLDFDNLPNSPDEIPLERHGCILLLAARFVTATLFGSGTQEQPLHLYPDIVNILLNFLGDYASPYTAAAEEPIALIDSILSLAAVAKTSTSEDAEDEEGFKTLVYGLTACSRGPAQFKAFTRLGSIPARAFHVYPDIQVRYNLMLEILSEEESDYARLPAIQWLKEELISHSANPAETETDNPFSDPESFTFLFQSIYKFSSPAQTSTTSSAPEGIKPEVWMEFTQEIAPIYLEKLNFYYFLCKSSKLAEQLHISTLQPIFDARFLDPLKSFISCLSSPAVLLHIETEMGEATVQMGMSAAEVVLQIISDIERAT</sequence>
<evidence type="ECO:0000256" key="1">
    <source>
        <dbReference type="SAM" id="MobiDB-lite"/>
    </source>
</evidence>
<proteinExistence type="predicted"/>
<gene>
    <name evidence="2" type="ORF">A7C99_4296</name>
</gene>
<accession>A0A178EXN8</accession>
<organism evidence="2 3">
    <name type="scientific">Trichophyton rubrum</name>
    <name type="common">Athlete's foot fungus</name>
    <name type="synonym">Epidermophyton rubrum</name>
    <dbReference type="NCBI Taxonomy" id="5551"/>
    <lineage>
        <taxon>Eukaryota</taxon>
        <taxon>Fungi</taxon>
        <taxon>Dikarya</taxon>
        <taxon>Ascomycota</taxon>
        <taxon>Pezizomycotina</taxon>
        <taxon>Eurotiomycetes</taxon>
        <taxon>Eurotiomycetidae</taxon>
        <taxon>Onygenales</taxon>
        <taxon>Arthrodermataceae</taxon>
        <taxon>Trichophyton</taxon>
    </lineage>
</organism>
<dbReference type="AlphaFoldDB" id="A0A178EXN8"/>
<dbReference type="PANTHER" id="PTHR28020">
    <property type="entry name" value="YAP1-BINDING PROTEIN 1-RELATED"/>
    <property type="match status" value="1"/>
</dbReference>
<feature type="region of interest" description="Disordered" evidence="1">
    <location>
        <begin position="243"/>
        <end position="284"/>
    </location>
</feature>
<dbReference type="InterPro" id="IPR013877">
    <property type="entry name" value="YAP-bd/ALF4/Glomulin"/>
</dbReference>
<dbReference type="PANTHER" id="PTHR28020:SF1">
    <property type="entry name" value="YAP1-BINDING PROTEIN 1-RELATED"/>
    <property type="match status" value="1"/>
</dbReference>
<dbReference type="GO" id="GO:0034599">
    <property type="term" value="P:cellular response to oxidative stress"/>
    <property type="evidence" value="ECO:0007669"/>
    <property type="project" value="InterPro"/>
</dbReference>
<evidence type="ECO:0000313" key="3">
    <source>
        <dbReference type="Proteomes" id="UP000243015"/>
    </source>
</evidence>
<evidence type="ECO:0000313" key="2">
    <source>
        <dbReference type="EMBL" id="OAL64860.1"/>
    </source>
</evidence>
<protein>
    <recommendedName>
        <fullName evidence="4">DUF1760-domain-containing protein</fullName>
    </recommendedName>
</protein>
<comment type="caution">
    <text evidence="2">The sequence shown here is derived from an EMBL/GenBank/DDBJ whole genome shotgun (WGS) entry which is preliminary data.</text>
</comment>
<dbReference type="GO" id="GO:0005737">
    <property type="term" value="C:cytoplasm"/>
    <property type="evidence" value="ECO:0007669"/>
    <property type="project" value="TreeGrafter"/>
</dbReference>
<dbReference type="EMBL" id="LHPM01000015">
    <property type="protein sequence ID" value="OAL64860.1"/>
    <property type="molecule type" value="Genomic_DNA"/>
</dbReference>
<evidence type="ECO:0008006" key="4">
    <source>
        <dbReference type="Google" id="ProtNLM"/>
    </source>
</evidence>
<dbReference type="Pfam" id="PF08568">
    <property type="entry name" value="Kinetochor_Ybp2"/>
    <property type="match status" value="1"/>
</dbReference>
<reference evidence="2 3" key="1">
    <citation type="submission" date="2016-05" db="EMBL/GenBank/DDBJ databases">
        <title>Genome sequencing of Trichophyton rubrum CMCC(F)T1i isolated from hair.</title>
        <authorList>
            <person name="Zhan P."/>
            <person name="Tao Y."/>
            <person name="Liu W."/>
        </authorList>
    </citation>
    <scope>NUCLEOTIDE SEQUENCE [LARGE SCALE GENOMIC DNA]</scope>
    <source>
        <strain evidence="3">CMCC(F)T1i</strain>
    </source>
</reference>
<feature type="compositionally biased region" description="Basic and acidic residues" evidence="1">
    <location>
        <begin position="261"/>
        <end position="276"/>
    </location>
</feature>